<keyword evidence="2" id="KW-1185">Reference proteome</keyword>
<dbReference type="Proteomes" id="UP001341840">
    <property type="component" value="Unassembled WGS sequence"/>
</dbReference>
<evidence type="ECO:0000313" key="2">
    <source>
        <dbReference type="Proteomes" id="UP001341840"/>
    </source>
</evidence>
<proteinExistence type="predicted"/>
<gene>
    <name evidence="1" type="ORF">PIB30_058222</name>
</gene>
<feature type="non-terminal residue" evidence="1">
    <location>
        <position position="70"/>
    </location>
</feature>
<dbReference type="EMBL" id="JASCZI010091107">
    <property type="protein sequence ID" value="MED6148989.1"/>
    <property type="molecule type" value="Genomic_DNA"/>
</dbReference>
<accession>A0ABU6TJP8</accession>
<protein>
    <submittedName>
        <fullName evidence="1">Uncharacterized protein</fullName>
    </submittedName>
</protein>
<reference evidence="1 2" key="1">
    <citation type="journal article" date="2023" name="Plants (Basel)">
        <title>Bridging the Gap: Combining Genomics and Transcriptomics Approaches to Understand Stylosanthes scabra, an Orphan Legume from the Brazilian Caatinga.</title>
        <authorList>
            <person name="Ferreira-Neto J.R.C."/>
            <person name="da Silva M.D."/>
            <person name="Binneck E."/>
            <person name="de Melo N.F."/>
            <person name="da Silva R.H."/>
            <person name="de Melo A.L.T.M."/>
            <person name="Pandolfi V."/>
            <person name="Bustamante F.O."/>
            <person name="Brasileiro-Vidal A.C."/>
            <person name="Benko-Iseppon A.M."/>
        </authorList>
    </citation>
    <scope>NUCLEOTIDE SEQUENCE [LARGE SCALE GENOMIC DNA]</scope>
    <source>
        <tissue evidence="1">Leaves</tissue>
    </source>
</reference>
<sequence length="70" mass="7303">MLRLDCCCGFVISENVHSCRYTVLQHLLPLPCAAATIINSAFKSAPRPPPSAAAALGAIALLFCSTNALS</sequence>
<evidence type="ECO:0000313" key="1">
    <source>
        <dbReference type="EMBL" id="MED6148989.1"/>
    </source>
</evidence>
<comment type="caution">
    <text evidence="1">The sequence shown here is derived from an EMBL/GenBank/DDBJ whole genome shotgun (WGS) entry which is preliminary data.</text>
</comment>
<organism evidence="1 2">
    <name type="scientific">Stylosanthes scabra</name>
    <dbReference type="NCBI Taxonomy" id="79078"/>
    <lineage>
        <taxon>Eukaryota</taxon>
        <taxon>Viridiplantae</taxon>
        <taxon>Streptophyta</taxon>
        <taxon>Embryophyta</taxon>
        <taxon>Tracheophyta</taxon>
        <taxon>Spermatophyta</taxon>
        <taxon>Magnoliopsida</taxon>
        <taxon>eudicotyledons</taxon>
        <taxon>Gunneridae</taxon>
        <taxon>Pentapetalae</taxon>
        <taxon>rosids</taxon>
        <taxon>fabids</taxon>
        <taxon>Fabales</taxon>
        <taxon>Fabaceae</taxon>
        <taxon>Papilionoideae</taxon>
        <taxon>50 kb inversion clade</taxon>
        <taxon>dalbergioids sensu lato</taxon>
        <taxon>Dalbergieae</taxon>
        <taxon>Pterocarpus clade</taxon>
        <taxon>Stylosanthes</taxon>
    </lineage>
</organism>
<name>A0ABU6TJP8_9FABA</name>